<evidence type="ECO:0000313" key="1">
    <source>
        <dbReference type="EMBL" id="KAF3489416.1"/>
    </source>
</evidence>
<dbReference type="AlphaFoldDB" id="A0A8S9N285"/>
<proteinExistence type="predicted"/>
<accession>A0A8S9N285</accession>
<reference evidence="1" key="1">
    <citation type="submission" date="2019-12" db="EMBL/GenBank/DDBJ databases">
        <title>Genome sequencing and annotation of Brassica cretica.</title>
        <authorList>
            <person name="Studholme D.J."/>
            <person name="Sarris P."/>
        </authorList>
    </citation>
    <scope>NUCLEOTIDE SEQUENCE</scope>
    <source>
        <strain evidence="1">PFS-109/04</strain>
        <tissue evidence="1">Leaf</tissue>
    </source>
</reference>
<dbReference type="EMBL" id="QGKX02002183">
    <property type="protein sequence ID" value="KAF3489416.1"/>
    <property type="molecule type" value="Genomic_DNA"/>
</dbReference>
<evidence type="ECO:0000313" key="2">
    <source>
        <dbReference type="Proteomes" id="UP000712600"/>
    </source>
</evidence>
<comment type="caution">
    <text evidence="1">The sequence shown here is derived from an EMBL/GenBank/DDBJ whole genome shotgun (WGS) entry which is preliminary data.</text>
</comment>
<protein>
    <submittedName>
        <fullName evidence="1">Uncharacterized protein</fullName>
    </submittedName>
</protein>
<sequence>MELLLETGEDNAGRFAGIYLRRRRAKKRRVAQTREISSSREEDEGRDTNLFVFLFVRQR</sequence>
<gene>
    <name evidence="1" type="ORF">F2Q69_00057147</name>
</gene>
<dbReference type="Proteomes" id="UP000712600">
    <property type="component" value="Unassembled WGS sequence"/>
</dbReference>
<name>A0A8S9N285_BRACR</name>
<organism evidence="1 2">
    <name type="scientific">Brassica cretica</name>
    <name type="common">Mustard</name>
    <dbReference type="NCBI Taxonomy" id="69181"/>
    <lineage>
        <taxon>Eukaryota</taxon>
        <taxon>Viridiplantae</taxon>
        <taxon>Streptophyta</taxon>
        <taxon>Embryophyta</taxon>
        <taxon>Tracheophyta</taxon>
        <taxon>Spermatophyta</taxon>
        <taxon>Magnoliopsida</taxon>
        <taxon>eudicotyledons</taxon>
        <taxon>Gunneridae</taxon>
        <taxon>Pentapetalae</taxon>
        <taxon>rosids</taxon>
        <taxon>malvids</taxon>
        <taxon>Brassicales</taxon>
        <taxon>Brassicaceae</taxon>
        <taxon>Brassiceae</taxon>
        <taxon>Brassica</taxon>
    </lineage>
</organism>